<evidence type="ECO:0000256" key="4">
    <source>
        <dbReference type="ARBA" id="ARBA00022490"/>
    </source>
</evidence>
<evidence type="ECO:0000256" key="11">
    <source>
        <dbReference type="SAM" id="MobiDB-lite"/>
    </source>
</evidence>
<evidence type="ECO:0000256" key="10">
    <source>
        <dbReference type="SAM" id="Coils"/>
    </source>
</evidence>
<dbReference type="PANTHER" id="PTHR48025:SF1">
    <property type="entry name" value="RRM DOMAIN-CONTAINING PROTEIN"/>
    <property type="match status" value="1"/>
</dbReference>
<dbReference type="EMBL" id="JAVEPI010000002">
    <property type="protein sequence ID" value="KAK1443574.1"/>
    <property type="molecule type" value="Genomic_DNA"/>
</dbReference>
<dbReference type="InterPro" id="IPR035979">
    <property type="entry name" value="RBD_domain_sf"/>
</dbReference>
<dbReference type="NCBIfam" id="TIGR01628">
    <property type="entry name" value="PABP-1234"/>
    <property type="match status" value="1"/>
</dbReference>
<evidence type="ECO:0000256" key="3">
    <source>
        <dbReference type="ARBA" id="ARBA00008557"/>
    </source>
</evidence>
<feature type="domain" description="PABC" evidence="13">
    <location>
        <begin position="490"/>
        <end position="566"/>
    </location>
</feature>
<evidence type="ECO:0000313" key="15">
    <source>
        <dbReference type="Proteomes" id="UP001230268"/>
    </source>
</evidence>
<evidence type="ECO:0000259" key="13">
    <source>
        <dbReference type="PROSITE" id="PS51309"/>
    </source>
</evidence>
<organism evidence="14 15">
    <name type="scientific">Babesia gibsoni</name>
    <dbReference type="NCBI Taxonomy" id="33632"/>
    <lineage>
        <taxon>Eukaryota</taxon>
        <taxon>Sar</taxon>
        <taxon>Alveolata</taxon>
        <taxon>Apicomplexa</taxon>
        <taxon>Aconoidasida</taxon>
        <taxon>Piroplasmida</taxon>
        <taxon>Babesiidae</taxon>
        <taxon>Babesia</taxon>
    </lineage>
</organism>
<feature type="domain" description="RRM" evidence="12">
    <location>
        <begin position="299"/>
        <end position="376"/>
    </location>
</feature>
<protein>
    <recommendedName>
        <fullName evidence="9">Polyadenylate-binding protein</fullName>
        <shortName evidence="9">PABP</shortName>
    </recommendedName>
</protein>
<evidence type="ECO:0000256" key="9">
    <source>
        <dbReference type="RuleBase" id="RU362004"/>
    </source>
</evidence>
<dbReference type="PANTHER" id="PTHR48025">
    <property type="entry name" value="OS02G0815200 PROTEIN"/>
    <property type="match status" value="1"/>
</dbReference>
<dbReference type="SMART" id="SM00360">
    <property type="entry name" value="RRM"/>
    <property type="match status" value="4"/>
</dbReference>
<evidence type="ECO:0000256" key="8">
    <source>
        <dbReference type="PROSITE-ProRule" id="PRU00176"/>
    </source>
</evidence>
<dbReference type="FunFam" id="3.30.70.330:FF:000003">
    <property type="entry name" value="Polyadenylate-binding protein"/>
    <property type="match status" value="1"/>
</dbReference>
<dbReference type="Pfam" id="PF00658">
    <property type="entry name" value="MLLE"/>
    <property type="match status" value="1"/>
</dbReference>
<dbReference type="InterPro" id="IPR000504">
    <property type="entry name" value="RRM_dom"/>
</dbReference>
<keyword evidence="5" id="KW-0677">Repeat</keyword>
<keyword evidence="7" id="KW-0539">Nucleus</keyword>
<dbReference type="Gene3D" id="3.30.70.330">
    <property type="match status" value="4"/>
</dbReference>
<sequence length="566" mass="63703">MPVGGYQNSNGRASFNSASLYVGDLLPEVTESMLYEVFNGVGPVASIRVCRDSLTRKSLGYAYVNYYNAQDAETALDCLNYIEIKGHPARIMWSDRDPTLRKSGTGNVFVKNLDKSIDTKALYEAFSRYGNILSCKVAVDNVGNSKGYGFVHYAMEESAKEAIEKMNGVVMAGNQVSVAPFLRRNERLSKMSEVFTNLYVRNFPETWTEDDLKETFEKYGEITSMMLKSDEKGRRFAFVNFVEHKMAKEAVDSQNGVKLEGMEEGMLVCPHMDKAKRQAMLKAQFDSTYNEQRNKFMGVNLYIKNLDDSMDDAGLRDLFKQYGTVTSSKVMRDVNGLSRGFGFVCFSRPDEATKAVAGMHLKLVKNKPLYVGLAEKREQRMSRMQQRNRQNEMMQYGDRPGYMPMYPPEMPPQVYYNQVGFRPPMPAQPMGVGPRGMRMLAPVPMVHGRGAGSPHTVPQGRRPPVKQMPVSGFKFTAQARNRTELPNGAPVQPPTSQPPMDGAAMHKQMIGERLFPIVARENPELAGKITGMMLEMDNQELMALLDNEQQLKDKIQEAMRVLQQAS</sequence>
<feature type="domain" description="RRM" evidence="12">
    <location>
        <begin position="106"/>
        <end position="178"/>
    </location>
</feature>
<keyword evidence="6 8" id="KW-0694">RNA-binding</keyword>
<name>A0AAD8LMH4_BABGI</name>
<evidence type="ECO:0000256" key="2">
    <source>
        <dbReference type="ARBA" id="ARBA00004496"/>
    </source>
</evidence>
<dbReference type="CDD" id="cd12379">
    <property type="entry name" value="RRM2_I_PABPs"/>
    <property type="match status" value="1"/>
</dbReference>
<feature type="region of interest" description="Disordered" evidence="11">
    <location>
        <begin position="484"/>
        <end position="503"/>
    </location>
</feature>
<proteinExistence type="inferred from homology"/>
<dbReference type="InterPro" id="IPR036053">
    <property type="entry name" value="PABP-dom"/>
</dbReference>
<dbReference type="InterPro" id="IPR045305">
    <property type="entry name" value="RRM2_I_PABPs"/>
</dbReference>
<dbReference type="FunFam" id="3.30.70.330:FF:000234">
    <property type="entry name" value="Polyadenylate-binding protein 5"/>
    <property type="match status" value="1"/>
</dbReference>
<dbReference type="Pfam" id="PF00076">
    <property type="entry name" value="RRM_1"/>
    <property type="match status" value="4"/>
</dbReference>
<gene>
    <name evidence="14" type="ORF">BgAZ_204500</name>
</gene>
<dbReference type="GO" id="GO:0005737">
    <property type="term" value="C:cytoplasm"/>
    <property type="evidence" value="ECO:0007669"/>
    <property type="project" value="UniProtKB-SubCell"/>
</dbReference>
<feature type="domain" description="RRM" evidence="12">
    <location>
        <begin position="18"/>
        <end position="96"/>
    </location>
</feature>
<dbReference type="Proteomes" id="UP001230268">
    <property type="component" value="Unassembled WGS sequence"/>
</dbReference>
<dbReference type="SUPFAM" id="SSF63570">
    <property type="entry name" value="PABC (PABP) domain"/>
    <property type="match status" value="1"/>
</dbReference>
<keyword evidence="4 9" id="KW-0963">Cytoplasm</keyword>
<evidence type="ECO:0000256" key="7">
    <source>
        <dbReference type="ARBA" id="ARBA00023242"/>
    </source>
</evidence>
<dbReference type="Gene3D" id="1.10.1900.10">
    <property type="entry name" value="c-terminal domain of poly(a) binding protein"/>
    <property type="match status" value="1"/>
</dbReference>
<reference evidence="14" key="1">
    <citation type="submission" date="2023-08" db="EMBL/GenBank/DDBJ databases">
        <title>Draft sequence of the Babesia gibsoni genome.</title>
        <authorList>
            <person name="Yamagishi J.Y."/>
            <person name="Xuan X.X."/>
        </authorList>
    </citation>
    <scope>NUCLEOTIDE SEQUENCE</scope>
    <source>
        <strain evidence="14">Azabu</strain>
    </source>
</reference>
<comment type="subcellular location">
    <subcellularLocation>
        <location evidence="2 9">Cytoplasm</location>
    </subcellularLocation>
    <subcellularLocation>
        <location evidence="1">Nucleus</location>
    </subcellularLocation>
</comment>
<keyword evidence="10" id="KW-0175">Coiled coil</keyword>
<comment type="similarity">
    <text evidence="3 9">Belongs to the polyadenylate-binding protein type-1 family.</text>
</comment>
<dbReference type="CDD" id="cd12378">
    <property type="entry name" value="RRM1_I_PABPs"/>
    <property type="match status" value="1"/>
</dbReference>
<dbReference type="AlphaFoldDB" id="A0AAD8LMH4"/>
<dbReference type="FunFam" id="3.30.70.330:FF:000651">
    <property type="entry name" value="Poly(A) binding protein cytoplasmic 1 like"/>
    <property type="match status" value="1"/>
</dbReference>
<dbReference type="InterPro" id="IPR034364">
    <property type="entry name" value="PABP_RRM1"/>
</dbReference>
<feature type="coiled-coil region" evidence="10">
    <location>
        <begin position="534"/>
        <end position="565"/>
    </location>
</feature>
<dbReference type="InterPro" id="IPR002004">
    <property type="entry name" value="PABP_HYD_C"/>
</dbReference>
<evidence type="ECO:0000256" key="6">
    <source>
        <dbReference type="ARBA" id="ARBA00022884"/>
    </source>
</evidence>
<dbReference type="InterPro" id="IPR006515">
    <property type="entry name" value="PABP_1234"/>
</dbReference>
<comment type="caution">
    <text evidence="14">The sequence shown here is derived from an EMBL/GenBank/DDBJ whole genome shotgun (WGS) entry which is preliminary data.</text>
</comment>
<keyword evidence="15" id="KW-1185">Reference proteome</keyword>
<dbReference type="CDD" id="cd12381">
    <property type="entry name" value="RRM4_I_PABPs"/>
    <property type="match status" value="1"/>
</dbReference>
<dbReference type="InterPro" id="IPR050502">
    <property type="entry name" value="Euk_RNA-bind_prot"/>
</dbReference>
<evidence type="ECO:0000313" key="14">
    <source>
        <dbReference type="EMBL" id="KAK1443574.1"/>
    </source>
</evidence>
<evidence type="ECO:0000259" key="12">
    <source>
        <dbReference type="PROSITE" id="PS50102"/>
    </source>
</evidence>
<dbReference type="SMART" id="SM00517">
    <property type="entry name" value="PolyA"/>
    <property type="match status" value="1"/>
</dbReference>
<dbReference type="GO" id="GO:0003729">
    <property type="term" value="F:mRNA binding"/>
    <property type="evidence" value="ECO:0007669"/>
    <property type="project" value="TreeGrafter"/>
</dbReference>
<evidence type="ECO:0000256" key="1">
    <source>
        <dbReference type="ARBA" id="ARBA00004123"/>
    </source>
</evidence>
<feature type="domain" description="RRM" evidence="12">
    <location>
        <begin position="196"/>
        <end position="261"/>
    </location>
</feature>
<dbReference type="GO" id="GO:0005634">
    <property type="term" value="C:nucleus"/>
    <property type="evidence" value="ECO:0007669"/>
    <property type="project" value="UniProtKB-SubCell"/>
</dbReference>
<dbReference type="SUPFAM" id="SSF54928">
    <property type="entry name" value="RNA-binding domain, RBD"/>
    <property type="match status" value="3"/>
</dbReference>
<evidence type="ECO:0000256" key="5">
    <source>
        <dbReference type="ARBA" id="ARBA00022737"/>
    </source>
</evidence>
<accession>A0AAD8LMH4</accession>
<dbReference type="PROSITE" id="PS51309">
    <property type="entry name" value="PABC"/>
    <property type="match status" value="1"/>
</dbReference>
<dbReference type="PROSITE" id="PS50102">
    <property type="entry name" value="RRM"/>
    <property type="match status" value="4"/>
</dbReference>
<dbReference type="InterPro" id="IPR012677">
    <property type="entry name" value="Nucleotide-bd_a/b_plait_sf"/>
</dbReference>
<comment type="function">
    <text evidence="9">Binds the poly(A) tail of mRNA.</text>
</comment>